<reference evidence="1" key="1">
    <citation type="journal article" date="2015" name="Nature">
        <title>Complex archaea that bridge the gap between prokaryotes and eukaryotes.</title>
        <authorList>
            <person name="Spang A."/>
            <person name="Saw J.H."/>
            <person name="Jorgensen S.L."/>
            <person name="Zaremba-Niedzwiedzka K."/>
            <person name="Martijn J."/>
            <person name="Lind A.E."/>
            <person name="van Eijk R."/>
            <person name="Schleper C."/>
            <person name="Guy L."/>
            <person name="Ettema T.J."/>
        </authorList>
    </citation>
    <scope>NUCLEOTIDE SEQUENCE</scope>
</reference>
<organism evidence="1">
    <name type="scientific">marine sediment metagenome</name>
    <dbReference type="NCBI Taxonomy" id="412755"/>
    <lineage>
        <taxon>unclassified sequences</taxon>
        <taxon>metagenomes</taxon>
        <taxon>ecological metagenomes</taxon>
    </lineage>
</organism>
<protein>
    <submittedName>
        <fullName evidence="1">Uncharacterized protein</fullName>
    </submittedName>
</protein>
<dbReference type="AlphaFoldDB" id="A0A0F9FS65"/>
<evidence type="ECO:0000313" key="1">
    <source>
        <dbReference type="EMBL" id="KKL53922.1"/>
    </source>
</evidence>
<name>A0A0F9FS65_9ZZZZ</name>
<sequence>MAKYAGQCEACGEGPGVPVVLKSPAEDMILCDICIIDWADEIVKVNDDRNARKNVAKQMV</sequence>
<proteinExistence type="predicted"/>
<accession>A0A0F9FS65</accession>
<dbReference type="EMBL" id="LAZR01031381">
    <property type="protein sequence ID" value="KKL53922.1"/>
    <property type="molecule type" value="Genomic_DNA"/>
</dbReference>
<gene>
    <name evidence="1" type="ORF">LCGC14_2270590</name>
</gene>
<comment type="caution">
    <text evidence="1">The sequence shown here is derived from an EMBL/GenBank/DDBJ whole genome shotgun (WGS) entry which is preliminary data.</text>
</comment>